<reference evidence="3" key="1">
    <citation type="submission" date="2014-03" db="EMBL/GenBank/DDBJ databases">
        <authorList>
            <person name="Aksoy S."/>
            <person name="Warren W."/>
            <person name="Wilson R.K."/>
        </authorList>
    </citation>
    <scope>NUCLEOTIDE SEQUENCE [LARGE SCALE GENOMIC DNA]</scope>
    <source>
        <strain evidence="3">IAEA</strain>
    </source>
</reference>
<proteinExistence type="predicted"/>
<dbReference type="SUPFAM" id="SSF52047">
    <property type="entry name" value="RNI-like"/>
    <property type="match status" value="1"/>
</dbReference>
<reference evidence="2" key="2">
    <citation type="submission" date="2020-05" db="UniProtKB">
        <authorList>
            <consortium name="EnsemblMetazoa"/>
        </authorList>
    </citation>
    <scope>IDENTIFICATION</scope>
    <source>
        <strain evidence="2">IAEA</strain>
    </source>
</reference>
<evidence type="ECO:0000313" key="3">
    <source>
        <dbReference type="Proteomes" id="UP000092445"/>
    </source>
</evidence>
<protein>
    <submittedName>
        <fullName evidence="2">F-box domain-containing protein</fullName>
    </submittedName>
</protein>
<evidence type="ECO:0000259" key="1">
    <source>
        <dbReference type="Pfam" id="PF00646"/>
    </source>
</evidence>
<dbReference type="InterPro" id="IPR032675">
    <property type="entry name" value="LRR_dom_sf"/>
</dbReference>
<evidence type="ECO:0000313" key="2">
    <source>
        <dbReference type="EnsemblMetazoa" id="GPAI016558-PA"/>
    </source>
</evidence>
<feature type="domain" description="F-box" evidence="1">
    <location>
        <begin position="41"/>
        <end position="72"/>
    </location>
</feature>
<keyword evidence="3" id="KW-1185">Reference proteome</keyword>
<organism evidence="2 3">
    <name type="scientific">Glossina pallidipes</name>
    <name type="common">Tsetse fly</name>
    <dbReference type="NCBI Taxonomy" id="7398"/>
    <lineage>
        <taxon>Eukaryota</taxon>
        <taxon>Metazoa</taxon>
        <taxon>Ecdysozoa</taxon>
        <taxon>Arthropoda</taxon>
        <taxon>Hexapoda</taxon>
        <taxon>Insecta</taxon>
        <taxon>Pterygota</taxon>
        <taxon>Neoptera</taxon>
        <taxon>Endopterygota</taxon>
        <taxon>Diptera</taxon>
        <taxon>Brachycera</taxon>
        <taxon>Muscomorpha</taxon>
        <taxon>Hippoboscoidea</taxon>
        <taxon>Glossinidae</taxon>
        <taxon>Glossina</taxon>
    </lineage>
</organism>
<dbReference type="AlphaFoldDB" id="A0A1A9ZJA8"/>
<dbReference type="Gene3D" id="3.80.10.10">
    <property type="entry name" value="Ribonuclease Inhibitor"/>
    <property type="match status" value="1"/>
</dbReference>
<dbReference type="VEuPathDB" id="VectorBase:GPAI016558"/>
<dbReference type="EnsemblMetazoa" id="GPAI016558-RA">
    <property type="protein sequence ID" value="GPAI016558-PA"/>
    <property type="gene ID" value="GPAI016558"/>
</dbReference>
<dbReference type="InterPro" id="IPR001810">
    <property type="entry name" value="F-box_dom"/>
</dbReference>
<dbReference type="Pfam" id="PF00646">
    <property type="entry name" value="F-box"/>
    <property type="match status" value="1"/>
</dbReference>
<accession>A0A1A9ZJA8</accession>
<dbReference type="Proteomes" id="UP000092445">
    <property type="component" value="Unassembled WGS sequence"/>
</dbReference>
<sequence length="380" mass="43273">MFMTTTKEPRTPKFATFDIIWISVTTFDGCRLYGYSADYTEMWLEIFDSLSHEYLLQARLVCQSWCQMIDVLVVKELDLSKTNEDEIGLVDLPKFSNLKTMLMPLSDNNELFFQSLSNLTKMPTILWKIWQREAALAYLIGDKDLQKLIIQNWSGYLECLDMPQKNLTKASVRQLNFMSGKLRTLSLAIPYGLTDHDLLHSIAPKTNKRLTDFKLFLCRPRGELFCELSPSLANLTTFNCKSSGTEFTDDKWTYYFIHFKELTKLKLWECARNRPLFFQSLVDLGAYFPVLGELCCQNLDSGINCCPERPSYKCLASVASFGPTIITPTMRSSLLDPFEFCESDRTAIRDMLCAIMPMLYSSSAAACSLGSMPKVTGSSG</sequence>
<name>A0A1A9ZJA8_GLOPL</name>